<dbReference type="AlphaFoldDB" id="A0A1F5XYB4"/>
<sequence length="521" mass="59710">MKKIAVIIGAGPAGLTAAYELIHRTDIKPIIFEKSGDIGGLAKTVDYKGNKIDIGGHRFFSKSDEVMEWWNKILPIQDLGKESITINYRNKNKQIKLTQDGLNPEFNDKVMLVRDRKSRILFGGKLFDYPITLNAGTFFNLGLTRIIKIVVSYIKVRIFPVSPEINLEDLFINRFGKELYLTFFKSYTEKVWGIPCSKIKSEWGVQRIKGLSFTKAIYTAIKSIITPEKTISQKNIETTLIQKFLYPKFGPGQMWREVTDRVKAGGGDVFLRHVPIKINWAGDKITEVQVKNEITGELRTIQSDYFFSTMPIKELANLMQPILPKEVLGVANSLIHRDFMVIGLLLKKLKLTDSKSINRAISDNWIYIQEPDVKVGRIQIFNNWSPYLVADKNTTWIGAEYFVNEGDELWMKPDEEIKNFVADELSKINFIDKSDVLDGVVLRLANAYPVYSGEYENLHIVRQFMDKFYNLFLVGRGGMHKYNSQDHSMLTAITAVNNIISGERSKDNIWAVDTEEKYRED</sequence>
<reference evidence="2 3" key="1">
    <citation type="journal article" date="2016" name="Nat. Commun.">
        <title>Thousands of microbial genomes shed light on interconnected biogeochemical processes in an aquifer system.</title>
        <authorList>
            <person name="Anantharaman K."/>
            <person name="Brown C.T."/>
            <person name="Hug L.A."/>
            <person name="Sharon I."/>
            <person name="Castelle C.J."/>
            <person name="Probst A.J."/>
            <person name="Thomas B.C."/>
            <person name="Singh A."/>
            <person name="Wilkins M.J."/>
            <person name="Karaoz U."/>
            <person name="Brodie E.L."/>
            <person name="Williams K.H."/>
            <person name="Hubbard S.S."/>
            <person name="Banfield J.F."/>
        </authorList>
    </citation>
    <scope>NUCLEOTIDE SEQUENCE [LARGE SCALE GENOMIC DNA]</scope>
</reference>
<comment type="caution">
    <text evidence="2">The sequence shown here is derived from an EMBL/GenBank/DDBJ whole genome shotgun (WGS) entry which is preliminary data.</text>
</comment>
<evidence type="ECO:0000259" key="1">
    <source>
        <dbReference type="Pfam" id="PF01593"/>
    </source>
</evidence>
<dbReference type="Pfam" id="PF01593">
    <property type="entry name" value="Amino_oxidase"/>
    <property type="match status" value="1"/>
</dbReference>
<dbReference type="InterPro" id="IPR002937">
    <property type="entry name" value="Amino_oxidase"/>
</dbReference>
<dbReference type="GO" id="GO:0016491">
    <property type="term" value="F:oxidoreductase activity"/>
    <property type="evidence" value="ECO:0007669"/>
    <property type="project" value="InterPro"/>
</dbReference>
<dbReference type="PANTHER" id="PTHR21197">
    <property type="entry name" value="UDP-GALACTOPYRANOSE MUTASE"/>
    <property type="match status" value="1"/>
</dbReference>
<dbReference type="Gene3D" id="3.50.50.60">
    <property type="entry name" value="FAD/NAD(P)-binding domain"/>
    <property type="match status" value="1"/>
</dbReference>
<accession>A0A1F5XYB4</accession>
<gene>
    <name evidence="2" type="ORF">A3H05_01375</name>
</gene>
<dbReference type="GO" id="GO:0005829">
    <property type="term" value="C:cytosol"/>
    <property type="evidence" value="ECO:0007669"/>
    <property type="project" value="TreeGrafter"/>
</dbReference>
<dbReference type="NCBIfam" id="NF005548">
    <property type="entry name" value="PRK07208.1-4"/>
    <property type="match status" value="1"/>
</dbReference>
<evidence type="ECO:0000313" key="3">
    <source>
        <dbReference type="Proteomes" id="UP000177334"/>
    </source>
</evidence>
<dbReference type="GO" id="GO:0050660">
    <property type="term" value="F:flavin adenine dinucleotide binding"/>
    <property type="evidence" value="ECO:0007669"/>
    <property type="project" value="TreeGrafter"/>
</dbReference>
<dbReference type="Proteomes" id="UP000177334">
    <property type="component" value="Unassembled WGS sequence"/>
</dbReference>
<dbReference type="EMBL" id="MFIP01000001">
    <property type="protein sequence ID" value="OGF92945.1"/>
    <property type="molecule type" value="Genomic_DNA"/>
</dbReference>
<dbReference type="InterPro" id="IPR036188">
    <property type="entry name" value="FAD/NAD-bd_sf"/>
</dbReference>
<protein>
    <recommendedName>
        <fullName evidence="1">Amine oxidase domain-containing protein</fullName>
    </recommendedName>
</protein>
<proteinExistence type="predicted"/>
<dbReference type="GO" id="GO:0008767">
    <property type="term" value="F:UDP-galactopyranose mutase activity"/>
    <property type="evidence" value="ECO:0007669"/>
    <property type="project" value="TreeGrafter"/>
</dbReference>
<organism evidence="2 3">
    <name type="scientific">Candidatus Giovannonibacteria bacterium RIFCSPLOWO2_12_FULL_43_26</name>
    <dbReference type="NCBI Taxonomy" id="1798363"/>
    <lineage>
        <taxon>Bacteria</taxon>
        <taxon>Candidatus Giovannoniibacteriota</taxon>
    </lineage>
</organism>
<dbReference type="SUPFAM" id="SSF51971">
    <property type="entry name" value="Nucleotide-binding domain"/>
    <property type="match status" value="1"/>
</dbReference>
<feature type="domain" description="Amine oxidase" evidence="1">
    <location>
        <begin position="13"/>
        <end position="479"/>
    </location>
</feature>
<dbReference type="PANTHER" id="PTHR21197:SF0">
    <property type="entry name" value="UDP-GALACTOPYRANOSE MUTASE"/>
    <property type="match status" value="1"/>
</dbReference>
<dbReference type="NCBIfam" id="NF005546">
    <property type="entry name" value="PRK07208.1-2"/>
    <property type="match status" value="1"/>
</dbReference>
<name>A0A1F5XYB4_9BACT</name>
<evidence type="ECO:0000313" key="2">
    <source>
        <dbReference type="EMBL" id="OGF92945.1"/>
    </source>
</evidence>